<dbReference type="Gene3D" id="3.30.720.110">
    <property type="match status" value="1"/>
</dbReference>
<reference evidence="2" key="1">
    <citation type="submission" date="2020-10" db="EMBL/GenBank/DDBJ databases">
        <authorList>
            <person name="Abbas A."/>
            <person name="Razzaq R."/>
            <person name="Waqas M."/>
            <person name="Abbas N."/>
            <person name="Nielsen T.K."/>
            <person name="Hansen L.H."/>
            <person name="Hussain S."/>
            <person name="Shahid M."/>
        </authorList>
    </citation>
    <scope>NUCLEOTIDE SEQUENCE</scope>
    <source>
        <strain evidence="2">S14</strain>
    </source>
</reference>
<dbReference type="RefSeq" id="WP_309390099.1">
    <property type="nucleotide sequence ID" value="NZ_JADBEO010000011.1"/>
</dbReference>
<dbReference type="PROSITE" id="PS51819">
    <property type="entry name" value="VOC"/>
    <property type="match status" value="1"/>
</dbReference>
<dbReference type="PANTHER" id="PTHR34109:SF1">
    <property type="entry name" value="VOC DOMAIN-CONTAINING PROTEIN"/>
    <property type="match status" value="1"/>
</dbReference>
<feature type="domain" description="VOC" evidence="1">
    <location>
        <begin position="7"/>
        <end position="132"/>
    </location>
</feature>
<proteinExistence type="predicted"/>
<dbReference type="EMBL" id="JADBEO010000011">
    <property type="protein sequence ID" value="MDR4306317.1"/>
    <property type="molecule type" value="Genomic_DNA"/>
</dbReference>
<sequence>MEDPFRRPAFAPAVIYRDVAAALDWLEKAFGFERFMVITDDGGAIVHSEMKFRGGLIYVGSEWADFTASPAGTGGRCTQYQHVHLDEDVDAHCERARAAGAVILREPADQFYGDRVYQARDPDGHVWTFGQPVRAVSREEAEAASGLKIEGWV</sequence>
<dbReference type="InterPro" id="IPR029068">
    <property type="entry name" value="Glyas_Bleomycin-R_OHBP_Dase"/>
</dbReference>
<dbReference type="InterPro" id="IPR037523">
    <property type="entry name" value="VOC_core"/>
</dbReference>
<organism evidence="2 3">
    <name type="scientific">Chelatococcus sambhunathii</name>
    <dbReference type="NCBI Taxonomy" id="363953"/>
    <lineage>
        <taxon>Bacteria</taxon>
        <taxon>Pseudomonadati</taxon>
        <taxon>Pseudomonadota</taxon>
        <taxon>Alphaproteobacteria</taxon>
        <taxon>Hyphomicrobiales</taxon>
        <taxon>Chelatococcaceae</taxon>
        <taxon>Chelatococcus</taxon>
    </lineage>
</organism>
<evidence type="ECO:0000313" key="2">
    <source>
        <dbReference type="EMBL" id="MDR4306317.1"/>
    </source>
</evidence>
<accession>A0ABU1DE01</accession>
<dbReference type="Gene3D" id="3.30.720.120">
    <property type="match status" value="1"/>
</dbReference>
<gene>
    <name evidence="2" type="ORF">IHQ68_06760</name>
</gene>
<evidence type="ECO:0000313" key="3">
    <source>
        <dbReference type="Proteomes" id="UP001181622"/>
    </source>
</evidence>
<dbReference type="SUPFAM" id="SSF54593">
    <property type="entry name" value="Glyoxalase/Bleomycin resistance protein/Dihydroxybiphenyl dioxygenase"/>
    <property type="match status" value="1"/>
</dbReference>
<dbReference type="Pfam" id="PF00903">
    <property type="entry name" value="Glyoxalase"/>
    <property type="match status" value="1"/>
</dbReference>
<evidence type="ECO:0000259" key="1">
    <source>
        <dbReference type="PROSITE" id="PS51819"/>
    </source>
</evidence>
<name>A0ABU1DE01_9HYPH</name>
<protein>
    <submittedName>
        <fullName evidence="2">VOC family protein</fullName>
    </submittedName>
</protein>
<keyword evidence="3" id="KW-1185">Reference proteome</keyword>
<dbReference type="InterPro" id="IPR004360">
    <property type="entry name" value="Glyas_Fos-R_dOase_dom"/>
</dbReference>
<comment type="caution">
    <text evidence="2">The sequence shown here is derived from an EMBL/GenBank/DDBJ whole genome shotgun (WGS) entry which is preliminary data.</text>
</comment>
<dbReference type="PANTHER" id="PTHR34109">
    <property type="entry name" value="BNAUNNG04460D PROTEIN-RELATED"/>
    <property type="match status" value="1"/>
</dbReference>
<dbReference type="Proteomes" id="UP001181622">
    <property type="component" value="Unassembled WGS sequence"/>
</dbReference>